<keyword evidence="5" id="KW-0521">NADP</keyword>
<evidence type="ECO:0000256" key="1">
    <source>
        <dbReference type="ARBA" id="ARBA00001917"/>
    </source>
</evidence>
<dbReference type="InterPro" id="IPR001269">
    <property type="entry name" value="DUS_fam"/>
</dbReference>
<keyword evidence="2 7" id="KW-0285">Flavoprotein</keyword>
<reference evidence="11" key="1">
    <citation type="journal article" date="2020" name="mSystems">
        <title>Genome- and Community-Level Interaction Insights into Carbon Utilization and Element Cycling Functions of Hydrothermarchaeota in Hydrothermal Sediment.</title>
        <authorList>
            <person name="Zhou Z."/>
            <person name="Liu Y."/>
            <person name="Xu W."/>
            <person name="Pan J."/>
            <person name="Luo Z.H."/>
            <person name="Li M."/>
        </authorList>
    </citation>
    <scope>NUCLEOTIDE SEQUENCE [LARGE SCALE GENOMIC DNA]</scope>
    <source>
        <strain evidence="11">SpSt-780</strain>
    </source>
</reference>
<gene>
    <name evidence="11" type="ORF">ENV67_00800</name>
</gene>
<dbReference type="AlphaFoldDB" id="A0A7C4Y8Y7"/>
<dbReference type="Pfam" id="PF01207">
    <property type="entry name" value="Dus"/>
    <property type="match status" value="1"/>
</dbReference>
<comment type="function">
    <text evidence="7">Catalyzes the synthesis of 5,6-dihydrouridine (D), a modified base found in the D-loop of most tRNAs, via the reduction of the C5-C6 double bond in target uridines.</text>
</comment>
<keyword evidence="9" id="KW-0547">Nucleotide-binding</keyword>
<dbReference type="GO" id="GO:0017150">
    <property type="term" value="F:tRNA dihydrouridine synthase activity"/>
    <property type="evidence" value="ECO:0007669"/>
    <property type="project" value="InterPro"/>
</dbReference>
<dbReference type="InterPro" id="IPR035587">
    <property type="entry name" value="DUS-like_FMN-bd"/>
</dbReference>
<feature type="binding site" evidence="9">
    <location>
        <position position="157"/>
    </location>
    <ligand>
        <name>FMN</name>
        <dbReference type="ChEBI" id="CHEBI:58210"/>
    </ligand>
</feature>
<evidence type="ECO:0000256" key="4">
    <source>
        <dbReference type="ARBA" id="ARBA00022694"/>
    </source>
</evidence>
<keyword evidence="4 7" id="KW-0819">tRNA processing</keyword>
<dbReference type="Gene3D" id="3.20.20.70">
    <property type="entry name" value="Aldolase class I"/>
    <property type="match status" value="1"/>
</dbReference>
<feature type="active site" description="Proton donor" evidence="8">
    <location>
        <position position="90"/>
    </location>
</feature>
<dbReference type="InterPro" id="IPR018517">
    <property type="entry name" value="tRNA_hU_synthase_CS"/>
</dbReference>
<keyword evidence="3 7" id="KW-0288">FMN</keyword>
<sequence>MILAPMEGYTTSNVRLFFRKFGASIVFSEMISAKSLNLKNKRTLKKIRFTDEERPIGIQIFGSDKETLIEAAKFIEGEFFPDFIDINMGCPAKKIVKSGAGAALLREPDKTLNLIESIVKAVNLPVTVKTRIGFEKELKKDFFISLKNAGVHFITIHGRLAKDFFSSSVNWDYIEEVSSYNLPIIGNGDIFKPNDAQNILNKRNVKSIMIGRGALSDPYIFLKIKGEEGKIPEKKELFFINFLNERGEDFITIKKFSYFIFREKRNVKRIREMINNSKNIDDILKICDIWYNYD</sequence>
<dbReference type="GO" id="GO:0050660">
    <property type="term" value="F:flavin adenine dinucleotide binding"/>
    <property type="evidence" value="ECO:0007669"/>
    <property type="project" value="InterPro"/>
</dbReference>
<protein>
    <recommendedName>
        <fullName evidence="7">tRNA-dihydrouridine synthase</fullName>
        <ecNumber evidence="7">1.3.1.-</ecNumber>
    </recommendedName>
</protein>
<evidence type="ECO:0000256" key="5">
    <source>
        <dbReference type="ARBA" id="ARBA00022857"/>
    </source>
</evidence>
<feature type="binding site" evidence="9">
    <location>
        <begin position="211"/>
        <end position="212"/>
    </location>
    <ligand>
        <name>FMN</name>
        <dbReference type="ChEBI" id="CHEBI:58210"/>
    </ligand>
</feature>
<evidence type="ECO:0000256" key="6">
    <source>
        <dbReference type="ARBA" id="ARBA00023002"/>
    </source>
</evidence>
<feature type="binding site" evidence="9">
    <location>
        <position position="129"/>
    </location>
    <ligand>
        <name>FMN</name>
        <dbReference type="ChEBI" id="CHEBI:58210"/>
    </ligand>
</feature>
<keyword evidence="6 7" id="KW-0560">Oxidoreductase</keyword>
<comment type="cofactor">
    <cofactor evidence="1 7 9">
        <name>FMN</name>
        <dbReference type="ChEBI" id="CHEBI:58210"/>
    </cofactor>
</comment>
<comment type="caution">
    <text evidence="11">The sequence shown here is derived from an EMBL/GenBank/DDBJ whole genome shotgun (WGS) entry which is preliminary data.</text>
</comment>
<evidence type="ECO:0000256" key="3">
    <source>
        <dbReference type="ARBA" id="ARBA00022643"/>
    </source>
</evidence>
<dbReference type="InterPro" id="IPR013785">
    <property type="entry name" value="Aldolase_TIM"/>
</dbReference>
<evidence type="ECO:0000259" key="10">
    <source>
        <dbReference type="Pfam" id="PF01207"/>
    </source>
</evidence>
<evidence type="ECO:0000256" key="2">
    <source>
        <dbReference type="ARBA" id="ARBA00022630"/>
    </source>
</evidence>
<dbReference type="PROSITE" id="PS01136">
    <property type="entry name" value="UPF0034"/>
    <property type="match status" value="1"/>
</dbReference>
<feature type="binding site" evidence="9">
    <location>
        <position position="59"/>
    </location>
    <ligand>
        <name>FMN</name>
        <dbReference type="ChEBI" id="CHEBI:58210"/>
    </ligand>
</feature>
<accession>A0A7C4Y8Y7</accession>
<name>A0A7C4Y8Y7_UNCW3</name>
<evidence type="ECO:0000256" key="8">
    <source>
        <dbReference type="PIRSR" id="PIRSR006621-1"/>
    </source>
</evidence>
<comment type="similarity">
    <text evidence="7">Belongs to the dus family.</text>
</comment>
<feature type="domain" description="DUS-like FMN-binding" evidence="10">
    <location>
        <begin position="2"/>
        <end position="233"/>
    </location>
</feature>
<dbReference type="PIRSF" id="PIRSF006621">
    <property type="entry name" value="Dus"/>
    <property type="match status" value="1"/>
</dbReference>
<dbReference type="CDD" id="cd02801">
    <property type="entry name" value="DUS_like_FMN"/>
    <property type="match status" value="1"/>
</dbReference>
<evidence type="ECO:0000256" key="7">
    <source>
        <dbReference type="PIRNR" id="PIRNR006621"/>
    </source>
</evidence>
<organism evidence="11">
    <name type="scientific">candidate division WOR-3 bacterium</name>
    <dbReference type="NCBI Taxonomy" id="2052148"/>
    <lineage>
        <taxon>Bacteria</taxon>
        <taxon>Bacteria division WOR-3</taxon>
    </lineage>
</organism>
<dbReference type="PANTHER" id="PTHR45846:SF1">
    <property type="entry name" value="TRNA-DIHYDROURIDINE(47) SYNTHASE [NAD(P)(+)]-LIKE"/>
    <property type="match status" value="1"/>
</dbReference>
<evidence type="ECO:0000313" key="11">
    <source>
        <dbReference type="EMBL" id="HGW91064.1"/>
    </source>
</evidence>
<dbReference type="GO" id="GO:0003723">
    <property type="term" value="F:RNA binding"/>
    <property type="evidence" value="ECO:0007669"/>
    <property type="project" value="TreeGrafter"/>
</dbReference>
<dbReference type="PANTHER" id="PTHR45846">
    <property type="entry name" value="TRNA-DIHYDROURIDINE(47) SYNTHASE [NAD(P)(+)]-LIKE"/>
    <property type="match status" value="1"/>
</dbReference>
<dbReference type="SUPFAM" id="SSF51395">
    <property type="entry name" value="FMN-linked oxidoreductases"/>
    <property type="match status" value="1"/>
</dbReference>
<evidence type="ECO:0000256" key="9">
    <source>
        <dbReference type="PIRSR" id="PIRSR006621-2"/>
    </source>
</evidence>
<proteinExistence type="inferred from homology"/>
<dbReference type="EC" id="1.3.1.-" evidence="7"/>
<dbReference type="EMBL" id="DTHG01000008">
    <property type="protein sequence ID" value="HGW91064.1"/>
    <property type="molecule type" value="Genomic_DNA"/>
</dbReference>